<dbReference type="Proteomes" id="UP000807115">
    <property type="component" value="Chromosome 9"/>
</dbReference>
<dbReference type="InterPro" id="IPR043519">
    <property type="entry name" value="NT_sf"/>
</dbReference>
<protein>
    <submittedName>
        <fullName evidence="8">Uncharacterized protein</fullName>
    </submittedName>
</protein>
<evidence type="ECO:0000259" key="6">
    <source>
        <dbReference type="Pfam" id="PF01743"/>
    </source>
</evidence>
<reference evidence="8" key="1">
    <citation type="journal article" date="2019" name="BMC Genomics">
        <title>A new reference genome for Sorghum bicolor reveals high levels of sequence similarity between sweet and grain genotypes: implications for the genetics of sugar metabolism.</title>
        <authorList>
            <person name="Cooper E.A."/>
            <person name="Brenton Z.W."/>
            <person name="Flinn B.S."/>
            <person name="Jenkins J."/>
            <person name="Shu S."/>
            <person name="Flowers D."/>
            <person name="Luo F."/>
            <person name="Wang Y."/>
            <person name="Xia P."/>
            <person name="Barry K."/>
            <person name="Daum C."/>
            <person name="Lipzen A."/>
            <person name="Yoshinaga Y."/>
            <person name="Schmutz J."/>
            <person name="Saski C."/>
            <person name="Vermerris W."/>
            <person name="Kresovich S."/>
        </authorList>
    </citation>
    <scope>NUCLEOTIDE SEQUENCE</scope>
</reference>
<keyword evidence="3" id="KW-0547">Nucleotide-binding</keyword>
<evidence type="ECO:0000256" key="1">
    <source>
        <dbReference type="ARBA" id="ARBA00007265"/>
    </source>
</evidence>
<dbReference type="EMBL" id="CM027688">
    <property type="protein sequence ID" value="KAG0518909.1"/>
    <property type="molecule type" value="Genomic_DNA"/>
</dbReference>
<dbReference type="GO" id="GO:0000166">
    <property type="term" value="F:nucleotide binding"/>
    <property type="evidence" value="ECO:0007669"/>
    <property type="project" value="UniProtKB-KW"/>
</dbReference>
<dbReference type="SUPFAM" id="SSF81301">
    <property type="entry name" value="Nucleotidyltransferase"/>
    <property type="match status" value="1"/>
</dbReference>
<dbReference type="SUPFAM" id="SSF81891">
    <property type="entry name" value="Poly A polymerase C-terminal region-like"/>
    <property type="match status" value="1"/>
</dbReference>
<dbReference type="InterPro" id="IPR032828">
    <property type="entry name" value="PolyA_RNA-bd"/>
</dbReference>
<dbReference type="AlphaFoldDB" id="A0A921QB17"/>
<evidence type="ECO:0000256" key="2">
    <source>
        <dbReference type="ARBA" id="ARBA00022679"/>
    </source>
</evidence>
<dbReference type="PANTHER" id="PTHR13734:SF5">
    <property type="entry name" value="CCA TRNA NUCLEOTIDYLTRANSFERASE, MITOCHONDRIAL"/>
    <property type="match status" value="1"/>
</dbReference>
<dbReference type="GO" id="GO:0001680">
    <property type="term" value="P:tRNA 3'-terminal CCA addition"/>
    <property type="evidence" value="ECO:0007669"/>
    <property type="project" value="UniProtKB-ARBA"/>
</dbReference>
<evidence type="ECO:0000256" key="5">
    <source>
        <dbReference type="RuleBase" id="RU003953"/>
    </source>
</evidence>
<evidence type="ECO:0000259" key="7">
    <source>
        <dbReference type="Pfam" id="PF12627"/>
    </source>
</evidence>
<evidence type="ECO:0000313" key="8">
    <source>
        <dbReference type="EMBL" id="KAG0518909.1"/>
    </source>
</evidence>
<gene>
    <name evidence="8" type="ORF">BDA96_09G217700</name>
</gene>
<evidence type="ECO:0000313" key="9">
    <source>
        <dbReference type="Proteomes" id="UP000807115"/>
    </source>
</evidence>
<dbReference type="GO" id="GO:0016779">
    <property type="term" value="F:nucleotidyltransferase activity"/>
    <property type="evidence" value="ECO:0007669"/>
    <property type="project" value="InterPro"/>
</dbReference>
<dbReference type="Pfam" id="PF12627">
    <property type="entry name" value="PolyA_pol_RNAbd"/>
    <property type="match status" value="1"/>
</dbReference>
<comment type="caution">
    <text evidence="8">The sequence shown here is derived from an EMBL/GenBank/DDBJ whole genome shotgun (WGS) entry which is preliminary data.</text>
</comment>
<dbReference type="Gene3D" id="1.10.3090.10">
    <property type="entry name" value="cca-adding enzyme, domain 2"/>
    <property type="match status" value="1"/>
</dbReference>
<dbReference type="Gene3D" id="3.30.460.10">
    <property type="entry name" value="Beta Polymerase, domain 2"/>
    <property type="match status" value="1"/>
</dbReference>
<accession>A0A921QB17</accession>
<reference evidence="8" key="2">
    <citation type="submission" date="2020-10" db="EMBL/GenBank/DDBJ databases">
        <authorList>
            <person name="Cooper E.A."/>
            <person name="Brenton Z.W."/>
            <person name="Flinn B.S."/>
            <person name="Jenkins J."/>
            <person name="Shu S."/>
            <person name="Flowers D."/>
            <person name="Luo F."/>
            <person name="Wang Y."/>
            <person name="Xia P."/>
            <person name="Barry K."/>
            <person name="Daum C."/>
            <person name="Lipzen A."/>
            <person name="Yoshinaga Y."/>
            <person name="Schmutz J."/>
            <person name="Saski C."/>
            <person name="Vermerris W."/>
            <person name="Kresovich S."/>
        </authorList>
    </citation>
    <scope>NUCLEOTIDE SEQUENCE</scope>
</reference>
<evidence type="ECO:0000256" key="4">
    <source>
        <dbReference type="ARBA" id="ARBA00022884"/>
    </source>
</evidence>
<organism evidence="8 9">
    <name type="scientific">Sorghum bicolor</name>
    <name type="common">Sorghum</name>
    <name type="synonym">Sorghum vulgare</name>
    <dbReference type="NCBI Taxonomy" id="4558"/>
    <lineage>
        <taxon>Eukaryota</taxon>
        <taxon>Viridiplantae</taxon>
        <taxon>Streptophyta</taxon>
        <taxon>Embryophyta</taxon>
        <taxon>Tracheophyta</taxon>
        <taxon>Spermatophyta</taxon>
        <taxon>Magnoliopsida</taxon>
        <taxon>Liliopsida</taxon>
        <taxon>Poales</taxon>
        <taxon>Poaceae</taxon>
        <taxon>PACMAD clade</taxon>
        <taxon>Panicoideae</taxon>
        <taxon>Andropogonodae</taxon>
        <taxon>Andropogoneae</taxon>
        <taxon>Sorghinae</taxon>
        <taxon>Sorghum</taxon>
    </lineage>
</organism>
<keyword evidence="4 5" id="KW-0694">RNA-binding</keyword>
<sequence length="306" mass="34505">MSARIFTDKLMEYLVESDLLSTGITVVRNLKQVGAPCIILSGKSVYFLGIKAGTYTGSAQSCVMERPYDSEDLYHADLTINSLVYNINDSVVQDITGRGFDDIKNRLIITTSLPPLSSILKDPLIILRSIHFASQLNFTLDEDLMRAGGDTRLRRELCSRVSRERINREVSLMLVSKHPVMAMKYIEEMGLFRVVFTFPGNSDHPIDDHCARSCIATLEEFCMLLDSIENSVFSGNIDQRADHRLICMYAALFLILSEAVYMDQNDEKASVACFILSGTQLISGDIEFWPFKTFDLYCFEIGCFDT</sequence>
<feature type="domain" description="Poly A polymerase head" evidence="6">
    <location>
        <begin position="70"/>
        <end position="108"/>
    </location>
</feature>
<keyword evidence="2 5" id="KW-0808">Transferase</keyword>
<dbReference type="PANTHER" id="PTHR13734">
    <property type="entry name" value="TRNA-NUCLEOTIDYLTRANSFERASE"/>
    <property type="match status" value="1"/>
</dbReference>
<name>A0A921QB17_SORBI</name>
<dbReference type="GO" id="GO:0003723">
    <property type="term" value="F:RNA binding"/>
    <property type="evidence" value="ECO:0007669"/>
    <property type="project" value="UniProtKB-KW"/>
</dbReference>
<dbReference type="Pfam" id="PF01743">
    <property type="entry name" value="PolyA_pol"/>
    <property type="match status" value="1"/>
</dbReference>
<evidence type="ECO:0000256" key="3">
    <source>
        <dbReference type="ARBA" id="ARBA00022741"/>
    </source>
</evidence>
<comment type="similarity">
    <text evidence="1 5">Belongs to the tRNA nucleotidyltransferase/poly(A) polymerase family.</text>
</comment>
<dbReference type="InterPro" id="IPR002646">
    <property type="entry name" value="PolA_pol_head_dom"/>
</dbReference>
<feature type="domain" description="tRNA nucleotidyltransferase/poly(A) polymerase RNA and SrmB- binding" evidence="7">
    <location>
        <begin position="156"/>
        <end position="196"/>
    </location>
</feature>
<proteinExistence type="inferred from homology"/>